<dbReference type="RefSeq" id="WP_344275030.1">
    <property type="nucleotide sequence ID" value="NZ_BAAAMR010000065.1"/>
</dbReference>
<feature type="transmembrane region" description="Helical" evidence="1">
    <location>
        <begin position="88"/>
        <end position="108"/>
    </location>
</feature>
<feature type="transmembrane region" description="Helical" evidence="1">
    <location>
        <begin position="203"/>
        <end position="222"/>
    </location>
</feature>
<proteinExistence type="predicted"/>
<feature type="transmembrane region" description="Helical" evidence="1">
    <location>
        <begin position="262"/>
        <end position="284"/>
    </location>
</feature>
<evidence type="ECO:0000256" key="1">
    <source>
        <dbReference type="SAM" id="Phobius"/>
    </source>
</evidence>
<keyword evidence="1" id="KW-1133">Transmembrane helix</keyword>
<reference evidence="3" key="1">
    <citation type="journal article" date="2019" name="Int. J. Syst. Evol. Microbiol.">
        <title>The Global Catalogue of Microorganisms (GCM) 10K type strain sequencing project: providing services to taxonomists for standard genome sequencing and annotation.</title>
        <authorList>
            <consortium name="The Broad Institute Genomics Platform"/>
            <consortium name="The Broad Institute Genome Sequencing Center for Infectious Disease"/>
            <person name="Wu L."/>
            <person name="Ma J."/>
        </authorList>
    </citation>
    <scope>NUCLEOTIDE SEQUENCE [LARGE SCALE GENOMIC DNA]</scope>
    <source>
        <strain evidence="3">JCM 13850</strain>
    </source>
</reference>
<feature type="transmembrane region" description="Helical" evidence="1">
    <location>
        <begin position="143"/>
        <end position="163"/>
    </location>
</feature>
<accession>A0ABP5LV18</accession>
<evidence type="ECO:0000313" key="3">
    <source>
        <dbReference type="Proteomes" id="UP001501020"/>
    </source>
</evidence>
<dbReference type="Proteomes" id="UP001501020">
    <property type="component" value="Unassembled WGS sequence"/>
</dbReference>
<keyword evidence="3" id="KW-1185">Reference proteome</keyword>
<protein>
    <submittedName>
        <fullName evidence="2">Membrane protein</fullName>
    </submittedName>
</protein>
<feature type="transmembrane region" description="Helical" evidence="1">
    <location>
        <begin position="169"/>
        <end position="191"/>
    </location>
</feature>
<keyword evidence="1" id="KW-0472">Membrane</keyword>
<dbReference type="InterPro" id="IPR037185">
    <property type="entry name" value="EmrE-like"/>
</dbReference>
<keyword evidence="1" id="KW-0812">Transmembrane</keyword>
<comment type="caution">
    <text evidence="2">The sequence shown here is derived from an EMBL/GenBank/DDBJ whole genome shotgun (WGS) entry which is preliminary data.</text>
</comment>
<dbReference type="PANTHER" id="PTHR40761">
    <property type="entry name" value="CONSERVED INTEGRAL MEMBRANE ALANINE VALINE AND LEUCINE RICH PROTEIN-RELATED"/>
    <property type="match status" value="1"/>
</dbReference>
<dbReference type="SUPFAM" id="SSF103481">
    <property type="entry name" value="Multidrug resistance efflux transporter EmrE"/>
    <property type="match status" value="1"/>
</dbReference>
<feature type="transmembrane region" description="Helical" evidence="1">
    <location>
        <begin position="114"/>
        <end position="131"/>
    </location>
</feature>
<organism evidence="2 3">
    <name type="scientific">Actinomadura napierensis</name>
    <dbReference type="NCBI Taxonomy" id="267854"/>
    <lineage>
        <taxon>Bacteria</taxon>
        <taxon>Bacillati</taxon>
        <taxon>Actinomycetota</taxon>
        <taxon>Actinomycetes</taxon>
        <taxon>Streptosporangiales</taxon>
        <taxon>Thermomonosporaceae</taxon>
        <taxon>Actinomadura</taxon>
    </lineage>
</organism>
<sequence length="306" mass="30541">MFIGLLTAVGASACYGTGSVLQALGARRSAARETTAGEGSTEYGGPSLSSTAKAVVTWEFIVGTVLDTAGFALGALSAKLVPLFLSQTVISANLVITAVLGIWVLGIRLVRPEWISIAVVCAALVLLAGTAGHEGAGRVAIGWHWGLLAVSVLLVAAALPIVRLMGPRAAIPAGLLSGLCFGAVGVGVRVLNGTDPFAWRDLLGDPALYAIAIAGLGGMYFHTLALQIGSINGATAALVAGETVVPGIIGVLWLGDAARDGMAVPAGIGFVLAVAGAVAVAWYGNPHVPEVRAPEPAGTGGPGPLT</sequence>
<feature type="transmembrane region" description="Helical" evidence="1">
    <location>
        <begin position="234"/>
        <end position="255"/>
    </location>
</feature>
<feature type="transmembrane region" description="Helical" evidence="1">
    <location>
        <begin position="55"/>
        <end position="76"/>
    </location>
</feature>
<gene>
    <name evidence="2" type="ORF">GCM10009727_61740</name>
</gene>
<name>A0ABP5LV18_9ACTN</name>
<dbReference type="EMBL" id="BAAAMR010000065">
    <property type="protein sequence ID" value="GAA2154553.1"/>
    <property type="molecule type" value="Genomic_DNA"/>
</dbReference>
<dbReference type="PANTHER" id="PTHR40761:SF1">
    <property type="entry name" value="CONSERVED INTEGRAL MEMBRANE ALANINE VALINE AND LEUCINE RICH PROTEIN-RELATED"/>
    <property type="match status" value="1"/>
</dbReference>
<evidence type="ECO:0000313" key="2">
    <source>
        <dbReference type="EMBL" id="GAA2154553.1"/>
    </source>
</evidence>